<dbReference type="GeneID" id="24441512"/>
<keyword evidence="3" id="KW-1133">Transmembrane helix</keyword>
<evidence type="ECO:0000313" key="5">
    <source>
        <dbReference type="Proteomes" id="UP000009168"/>
    </source>
</evidence>
<dbReference type="RefSeq" id="XP_012656019.1">
    <property type="nucleotide sequence ID" value="XM_012800565.1"/>
</dbReference>
<feature type="compositionally biased region" description="Polar residues" evidence="2">
    <location>
        <begin position="83"/>
        <end position="94"/>
    </location>
</feature>
<sequence>MDFILQGQFLRKLQSNESKQNEQIGQNEDILNQNLDEAKNVINIIVLVIMGICGFIIALGIIFLIRHIYHRLKRQKLLSQQYQQNGSDSQSVQMDSLNNKNDQNNLQKQQSSDNVSINQEIIKVDQTRNQNNTLKELIKDISSSLENQTNLQLELNKFNNLNNIANCSSSQDISKNTNKVNGKEFEHFDNQNITQLQNKIDQQQEEVLSGQEEANQKKDNDSEVFQFENQNTVIMTPSFNNQQQNIFQFRGSERYSFHNTEESNKTLESLKINRNTGNTKHLSNKKKTLYEYNNQVLQPIQENENKMPSSRFVSRFASEICKNQFLDFNQFSQLTEDQKRQRQFQMKNHLISNATFMFQKQLDKNELNPAKSQNIPKNDNSNKENNHADKENQYPIHKYRCLNYPNGLKYMREHVSQVFEEKLE</sequence>
<dbReference type="KEGG" id="tet:TTHERM_001041998"/>
<evidence type="ECO:0000256" key="2">
    <source>
        <dbReference type="SAM" id="MobiDB-lite"/>
    </source>
</evidence>
<gene>
    <name evidence="4" type="ORF">TTHERM_001041998</name>
</gene>
<keyword evidence="3" id="KW-0472">Membrane</keyword>
<keyword evidence="5" id="KW-1185">Reference proteome</keyword>
<proteinExistence type="predicted"/>
<dbReference type="EMBL" id="GG662331">
    <property type="protein sequence ID" value="EWS71453.1"/>
    <property type="molecule type" value="Genomic_DNA"/>
</dbReference>
<evidence type="ECO:0000256" key="1">
    <source>
        <dbReference type="SAM" id="Coils"/>
    </source>
</evidence>
<feature type="compositionally biased region" description="Basic and acidic residues" evidence="2">
    <location>
        <begin position="380"/>
        <end position="392"/>
    </location>
</feature>
<dbReference type="AlphaFoldDB" id="W7X4Z8"/>
<organism evidence="4 5">
    <name type="scientific">Tetrahymena thermophila (strain SB210)</name>
    <dbReference type="NCBI Taxonomy" id="312017"/>
    <lineage>
        <taxon>Eukaryota</taxon>
        <taxon>Sar</taxon>
        <taxon>Alveolata</taxon>
        <taxon>Ciliophora</taxon>
        <taxon>Intramacronucleata</taxon>
        <taxon>Oligohymenophorea</taxon>
        <taxon>Hymenostomatida</taxon>
        <taxon>Tetrahymenina</taxon>
        <taxon>Tetrahymenidae</taxon>
        <taxon>Tetrahymena</taxon>
    </lineage>
</organism>
<protein>
    <submittedName>
        <fullName evidence="4">Transmembrane protein, putative</fullName>
    </submittedName>
</protein>
<reference evidence="5" key="1">
    <citation type="journal article" date="2006" name="PLoS Biol.">
        <title>Macronuclear genome sequence of the ciliate Tetrahymena thermophila, a model eukaryote.</title>
        <authorList>
            <person name="Eisen J.A."/>
            <person name="Coyne R.S."/>
            <person name="Wu M."/>
            <person name="Wu D."/>
            <person name="Thiagarajan M."/>
            <person name="Wortman J.R."/>
            <person name="Badger J.H."/>
            <person name="Ren Q."/>
            <person name="Amedeo P."/>
            <person name="Jones K.M."/>
            <person name="Tallon L.J."/>
            <person name="Delcher A.L."/>
            <person name="Salzberg S.L."/>
            <person name="Silva J.C."/>
            <person name="Haas B.J."/>
            <person name="Majoros W.H."/>
            <person name="Farzad M."/>
            <person name="Carlton J.M."/>
            <person name="Smith R.K. Jr."/>
            <person name="Garg J."/>
            <person name="Pearlman R.E."/>
            <person name="Karrer K.M."/>
            <person name="Sun L."/>
            <person name="Manning G."/>
            <person name="Elde N.C."/>
            <person name="Turkewitz A.P."/>
            <person name="Asai D.J."/>
            <person name="Wilkes D.E."/>
            <person name="Wang Y."/>
            <person name="Cai H."/>
            <person name="Collins K."/>
            <person name="Stewart B.A."/>
            <person name="Lee S.R."/>
            <person name="Wilamowska K."/>
            <person name="Weinberg Z."/>
            <person name="Ruzzo W.L."/>
            <person name="Wloga D."/>
            <person name="Gaertig J."/>
            <person name="Frankel J."/>
            <person name="Tsao C.-C."/>
            <person name="Gorovsky M.A."/>
            <person name="Keeling P.J."/>
            <person name="Waller R.F."/>
            <person name="Patron N.J."/>
            <person name="Cherry J.M."/>
            <person name="Stover N.A."/>
            <person name="Krieger C.J."/>
            <person name="del Toro C."/>
            <person name="Ryder H.F."/>
            <person name="Williamson S.C."/>
            <person name="Barbeau R.A."/>
            <person name="Hamilton E.P."/>
            <person name="Orias E."/>
        </authorList>
    </citation>
    <scope>NUCLEOTIDE SEQUENCE [LARGE SCALE GENOMIC DNA]</scope>
    <source>
        <strain evidence="5">SB210</strain>
    </source>
</reference>
<accession>W7X4Z8</accession>
<dbReference type="Proteomes" id="UP000009168">
    <property type="component" value="Unassembled WGS sequence"/>
</dbReference>
<feature type="region of interest" description="Disordered" evidence="2">
    <location>
        <begin position="369"/>
        <end position="392"/>
    </location>
</feature>
<evidence type="ECO:0000256" key="3">
    <source>
        <dbReference type="SAM" id="Phobius"/>
    </source>
</evidence>
<feature type="region of interest" description="Disordered" evidence="2">
    <location>
        <begin position="83"/>
        <end position="114"/>
    </location>
</feature>
<feature type="compositionally biased region" description="Low complexity" evidence="2">
    <location>
        <begin position="95"/>
        <end position="114"/>
    </location>
</feature>
<name>W7X4Z8_TETTS</name>
<feature type="compositionally biased region" description="Polar residues" evidence="2">
    <location>
        <begin position="370"/>
        <end position="379"/>
    </location>
</feature>
<evidence type="ECO:0000313" key="4">
    <source>
        <dbReference type="EMBL" id="EWS71453.1"/>
    </source>
</evidence>
<keyword evidence="3 4" id="KW-0812">Transmembrane</keyword>
<feature type="transmembrane region" description="Helical" evidence="3">
    <location>
        <begin position="41"/>
        <end position="65"/>
    </location>
</feature>
<dbReference type="InParanoid" id="W7X4Z8"/>
<feature type="coiled-coil region" evidence="1">
    <location>
        <begin position="186"/>
        <end position="220"/>
    </location>
</feature>
<keyword evidence="1" id="KW-0175">Coiled coil</keyword>